<comment type="caution">
    <text evidence="3">The sequence shown here is derived from an EMBL/GenBank/DDBJ whole genome shotgun (WGS) entry which is preliminary data.</text>
</comment>
<sequence>MNISDKLIIQVSILRYKANVGFIPRFLFWLGFSSYFDKPIQDLIALEKSNSDISETTVRELLELYKNSSDFSSATQDILEHLHHLYPLQKANTVPEQQQQSVQKIKSMSELALSEHQSQQSFFSRWFGAADGETTFLTRLISCINALFSQDIKTRTTSDLTATIENQDPKLTTNPWIADINELITQLNTNPGTQAKSNEKPVTSPEQEVSSKPPVAPPAPKFKERQTTVPVKNNPTPVNKKKATEQHIKAPSYPAPQPPVGEKAQNTETAVQTKEENKPASVPAAPVYTAGQPYRKKEADPLTPPAYHAPEPPKEDKVQQTKSVTPPARPLPALPTVEPKRSEAPLVKKSEPAVPVSHIPAPPVDKKPAPSNAAKKPTQIPQSELIKEFKDICTKVTHYEKKTVDCLEKAKKLQDEVKATPGESSATEEHKKQGKGGRFFPKPKVISALADKAKNLKNKAQRKLLFKQKRYKSALNTVTKLQNTEFTLITQALLVFLKIDDKAFLKENSDNILALCRKARILGILIDISPEVKTELEQLIDACQGKLNVGQATVTAAEPKKQETKAQTTGSENIPNAPPAPEPYVHPKPSDQSQTKTEVKDSGASAKNSQQKAESEDKQALLLAIIQGTKLKPTIQNKPYSSSDDTLAMLEKSQLFQRQVSENDELDESSDLQSEEEWLDDSESDTPVELGTFMKPFAPIVETPISKTQEQPGKNNKPAPKTDVVEEPVNVEDLHKKLELIRLAYSHDFETEEEVSHVFSF</sequence>
<reference evidence="3 4" key="1">
    <citation type="submission" date="2015-11" db="EMBL/GenBank/DDBJ databases">
        <title>Genomic analysis of 38 Legionella species identifies large and diverse effector repertoires.</title>
        <authorList>
            <person name="Burstein D."/>
            <person name="Amaro F."/>
            <person name="Zusman T."/>
            <person name="Lifshitz Z."/>
            <person name="Cohen O."/>
            <person name="Gilbert J.A."/>
            <person name="Pupko T."/>
            <person name="Shuman H.A."/>
            <person name="Segal G."/>
        </authorList>
    </citation>
    <scope>NUCLEOTIDE SEQUENCE [LARGE SCALE GENOMIC DNA]</scope>
    <source>
        <strain evidence="3 4">ATCC 49655</strain>
    </source>
</reference>
<feature type="compositionally biased region" description="Polar residues" evidence="1">
    <location>
        <begin position="565"/>
        <end position="574"/>
    </location>
</feature>
<feature type="region of interest" description="Disordered" evidence="1">
    <location>
        <begin position="189"/>
        <end position="382"/>
    </location>
</feature>
<dbReference type="RefSeq" id="WP_018576771.1">
    <property type="nucleotide sequence ID" value="NZ_KB892391.1"/>
</dbReference>
<feature type="region of interest" description="Disordered" evidence="1">
    <location>
        <begin position="660"/>
        <end position="690"/>
    </location>
</feature>
<organism evidence="3 4">
    <name type="scientific">Legionella shakespearei DSM 23087</name>
    <dbReference type="NCBI Taxonomy" id="1122169"/>
    <lineage>
        <taxon>Bacteria</taxon>
        <taxon>Pseudomonadati</taxon>
        <taxon>Pseudomonadota</taxon>
        <taxon>Gammaproteobacteria</taxon>
        <taxon>Legionellales</taxon>
        <taxon>Legionellaceae</taxon>
        <taxon>Legionella</taxon>
    </lineage>
</organism>
<dbReference type="GO" id="GO:0003779">
    <property type="term" value="F:actin binding"/>
    <property type="evidence" value="ECO:0007669"/>
    <property type="project" value="InterPro"/>
</dbReference>
<proteinExistence type="predicted"/>
<feature type="compositionally biased region" description="Polar residues" evidence="1">
    <location>
        <begin position="705"/>
        <end position="714"/>
    </location>
</feature>
<feature type="compositionally biased region" description="Basic and acidic residues" evidence="1">
    <location>
        <begin position="338"/>
        <end position="351"/>
    </location>
</feature>
<keyword evidence="4" id="KW-1185">Reference proteome</keyword>
<evidence type="ECO:0000256" key="1">
    <source>
        <dbReference type="SAM" id="MobiDB-lite"/>
    </source>
</evidence>
<dbReference type="PROSITE" id="PS51082">
    <property type="entry name" value="WH2"/>
    <property type="match status" value="1"/>
</dbReference>
<feature type="region of interest" description="Disordered" evidence="1">
    <location>
        <begin position="702"/>
        <end position="728"/>
    </location>
</feature>
<name>A0A0W0YM55_9GAMM</name>
<feature type="region of interest" description="Disordered" evidence="1">
    <location>
        <begin position="418"/>
        <end position="438"/>
    </location>
</feature>
<gene>
    <name evidence="3" type="ORF">Lsha_2508</name>
</gene>
<feature type="domain" description="WH2" evidence="2">
    <location>
        <begin position="617"/>
        <end position="634"/>
    </location>
</feature>
<feature type="region of interest" description="Disordered" evidence="1">
    <location>
        <begin position="554"/>
        <end position="615"/>
    </location>
</feature>
<accession>A0A0W0YM55</accession>
<feature type="compositionally biased region" description="Low complexity" evidence="1">
    <location>
        <begin position="227"/>
        <end position="238"/>
    </location>
</feature>
<feature type="compositionally biased region" description="Polar residues" evidence="1">
    <location>
        <begin position="189"/>
        <end position="208"/>
    </location>
</feature>
<feature type="compositionally biased region" description="Acidic residues" evidence="1">
    <location>
        <begin position="662"/>
        <end position="686"/>
    </location>
</feature>
<feature type="compositionally biased region" description="Pro residues" evidence="1">
    <location>
        <begin position="576"/>
        <end position="586"/>
    </location>
</feature>
<dbReference type="AlphaFoldDB" id="A0A0W0YM55"/>
<evidence type="ECO:0000313" key="4">
    <source>
        <dbReference type="Proteomes" id="UP000054600"/>
    </source>
</evidence>
<evidence type="ECO:0000313" key="3">
    <source>
        <dbReference type="EMBL" id="KTD57667.1"/>
    </source>
</evidence>
<protein>
    <recommendedName>
        <fullName evidence="2">WH2 domain-containing protein</fullName>
    </recommendedName>
</protein>
<dbReference type="EMBL" id="LNYW01000066">
    <property type="protein sequence ID" value="KTD57667.1"/>
    <property type="molecule type" value="Genomic_DNA"/>
</dbReference>
<evidence type="ECO:0000259" key="2">
    <source>
        <dbReference type="PROSITE" id="PS51082"/>
    </source>
</evidence>
<dbReference type="Proteomes" id="UP000054600">
    <property type="component" value="Unassembled WGS sequence"/>
</dbReference>
<dbReference type="InterPro" id="IPR003124">
    <property type="entry name" value="WH2_dom"/>
</dbReference>
<dbReference type="PATRIC" id="fig|1122169.6.peg.2887"/>